<name>A0A1H9EAC2_9SPIR</name>
<keyword evidence="8" id="KW-1185">Reference proteome</keyword>
<dbReference type="STRING" id="163.SAMN04487775_10555"/>
<accession>A0A1H9EAC2</accession>
<proteinExistence type="inferred from homology"/>
<organism evidence="7 8">
    <name type="scientific">Treponema bryantii</name>
    <dbReference type="NCBI Taxonomy" id="163"/>
    <lineage>
        <taxon>Bacteria</taxon>
        <taxon>Pseudomonadati</taxon>
        <taxon>Spirochaetota</taxon>
        <taxon>Spirochaetia</taxon>
        <taxon>Spirochaetales</taxon>
        <taxon>Treponemataceae</taxon>
        <taxon>Treponema</taxon>
    </lineage>
</organism>
<feature type="domain" description="DTW" evidence="6">
    <location>
        <begin position="1"/>
        <end position="200"/>
    </location>
</feature>
<evidence type="ECO:0000256" key="5">
    <source>
        <dbReference type="ARBA" id="ARBA00034489"/>
    </source>
</evidence>
<comment type="similarity">
    <text evidence="5">Belongs to the TDD superfamily. DTWD2 family.</text>
</comment>
<evidence type="ECO:0000256" key="2">
    <source>
        <dbReference type="ARBA" id="ARBA00022679"/>
    </source>
</evidence>
<dbReference type="PANTHER" id="PTHR21392:SF0">
    <property type="entry name" value="TRNA-URIDINE AMINOCARBOXYPROPYLTRANSFERASE 2"/>
    <property type="match status" value="1"/>
</dbReference>
<dbReference type="InterPro" id="IPR039262">
    <property type="entry name" value="DTWD2/TAPT"/>
</dbReference>
<dbReference type="RefSeq" id="WP_074642096.1">
    <property type="nucleotide sequence ID" value="NZ_FOFU01000003.1"/>
</dbReference>
<dbReference type="SMART" id="SM01144">
    <property type="entry name" value="DTW"/>
    <property type="match status" value="1"/>
</dbReference>
<dbReference type="Proteomes" id="UP000182360">
    <property type="component" value="Unassembled WGS sequence"/>
</dbReference>
<dbReference type="Pfam" id="PF03942">
    <property type="entry name" value="DTW"/>
    <property type="match status" value="1"/>
</dbReference>
<reference evidence="7 8" key="1">
    <citation type="submission" date="2016-10" db="EMBL/GenBank/DDBJ databases">
        <authorList>
            <person name="de Groot N.N."/>
        </authorList>
    </citation>
    <scope>NUCLEOTIDE SEQUENCE [LARGE SCALE GENOMIC DNA]</scope>
    <source>
        <strain evidence="7 8">B25</strain>
    </source>
</reference>
<evidence type="ECO:0000256" key="3">
    <source>
        <dbReference type="ARBA" id="ARBA00022691"/>
    </source>
</evidence>
<evidence type="ECO:0000256" key="1">
    <source>
        <dbReference type="ARBA" id="ARBA00012386"/>
    </source>
</evidence>
<keyword evidence="3" id="KW-0949">S-adenosyl-L-methionine</keyword>
<gene>
    <name evidence="7" type="ORF">SAMN04487977_10360</name>
</gene>
<evidence type="ECO:0000256" key="4">
    <source>
        <dbReference type="ARBA" id="ARBA00022694"/>
    </source>
</evidence>
<keyword evidence="2" id="KW-0808">Transferase</keyword>
<dbReference type="GO" id="GO:0008033">
    <property type="term" value="P:tRNA processing"/>
    <property type="evidence" value="ECO:0007669"/>
    <property type="project" value="UniProtKB-KW"/>
</dbReference>
<protein>
    <recommendedName>
        <fullName evidence="1">tRNA-uridine aminocarboxypropyltransferase</fullName>
        <ecNumber evidence="1">2.5.1.25</ecNumber>
    </recommendedName>
</protein>
<evidence type="ECO:0000259" key="6">
    <source>
        <dbReference type="SMART" id="SM01144"/>
    </source>
</evidence>
<dbReference type="PANTHER" id="PTHR21392">
    <property type="entry name" value="TRNA-URIDINE AMINOCARBOXYPROPYLTRANSFERASE 2"/>
    <property type="match status" value="1"/>
</dbReference>
<evidence type="ECO:0000313" key="7">
    <source>
        <dbReference type="EMBL" id="SEQ21888.1"/>
    </source>
</evidence>
<dbReference type="eggNOG" id="COG3148">
    <property type="taxonomic scope" value="Bacteria"/>
</dbReference>
<dbReference type="EC" id="2.5.1.25" evidence="1"/>
<dbReference type="GO" id="GO:0016432">
    <property type="term" value="F:tRNA-uridine aminocarboxypropyltransferase activity"/>
    <property type="evidence" value="ECO:0007669"/>
    <property type="project" value="UniProtKB-EC"/>
</dbReference>
<dbReference type="OrthoDB" id="268835at2"/>
<sequence>MSELCYNCFKPKSACLCSYTKEIDPGIKFVLLMHQKEAKRQRTGTGHIAKISLKDSEILVGFEFEHNKRLQELLSDPQYFPVMMYPGEEAWTAKKEGFGDVLKGKKLLVLILDSTWFCARKLIEHNPFLLKLPRLSFYGDYRSIFTFKHEPRPEYISTIESCYYLIKEMQENGLCPADVDPEPMMNAFKQMIKFQLQAENERILGIRPNSHSYDAKYNKLREIPTFD</sequence>
<dbReference type="InterPro" id="IPR005636">
    <property type="entry name" value="DTW"/>
</dbReference>
<evidence type="ECO:0000313" key="8">
    <source>
        <dbReference type="Proteomes" id="UP000182360"/>
    </source>
</evidence>
<dbReference type="EMBL" id="FOFU01000003">
    <property type="protein sequence ID" value="SEQ21888.1"/>
    <property type="molecule type" value="Genomic_DNA"/>
</dbReference>
<keyword evidence="4" id="KW-0819">tRNA processing</keyword>
<dbReference type="AlphaFoldDB" id="A0A1H9EAC2"/>